<sequence>MLSLKTDLLLSEACAHRVSPALLALKRFARGIFKQASIGVVALLVILNLGVHPHEIGPHTSAYTATELTASDLITTPAPRPTPRPTSPTVEAAATARQHTRQHTRQHAGEIPTDHILSASLTDHHLTSARLSIPTAPYPVMVSTAEKNSR</sequence>
<dbReference type="EMBL" id="LJZR01000012">
    <property type="protein sequence ID" value="KPQ35362.1"/>
    <property type="molecule type" value="Genomic_DNA"/>
</dbReference>
<protein>
    <submittedName>
        <fullName evidence="1">Uncharacterized protein</fullName>
    </submittedName>
</protein>
<dbReference type="AlphaFoldDB" id="A0A0N8KN26"/>
<dbReference type="STRING" id="1666911.HLUCCA11_10395"/>
<name>A0A0N8KN26_9CYAN</name>
<organism evidence="1 2">
    <name type="scientific">Phormidesmis priestleyi Ana</name>
    <dbReference type="NCBI Taxonomy" id="1666911"/>
    <lineage>
        <taxon>Bacteria</taxon>
        <taxon>Bacillati</taxon>
        <taxon>Cyanobacteriota</taxon>
        <taxon>Cyanophyceae</taxon>
        <taxon>Leptolyngbyales</taxon>
        <taxon>Leptolyngbyaceae</taxon>
        <taxon>Phormidesmis</taxon>
    </lineage>
</organism>
<proteinExistence type="predicted"/>
<evidence type="ECO:0000313" key="1">
    <source>
        <dbReference type="EMBL" id="KPQ35362.1"/>
    </source>
</evidence>
<dbReference type="Proteomes" id="UP000050465">
    <property type="component" value="Unassembled WGS sequence"/>
</dbReference>
<gene>
    <name evidence="1" type="ORF">HLUCCA11_10395</name>
</gene>
<comment type="caution">
    <text evidence="1">The sequence shown here is derived from an EMBL/GenBank/DDBJ whole genome shotgun (WGS) entry which is preliminary data.</text>
</comment>
<reference evidence="1 2" key="1">
    <citation type="submission" date="2015-09" db="EMBL/GenBank/DDBJ databases">
        <title>Identification and resolution of microdiversity through metagenomic sequencing of parallel consortia.</title>
        <authorList>
            <person name="Nelson W.C."/>
            <person name="Romine M.F."/>
            <person name="Lindemann S.R."/>
        </authorList>
    </citation>
    <scope>NUCLEOTIDE SEQUENCE [LARGE SCALE GENOMIC DNA]</scope>
    <source>
        <strain evidence="1">Ana</strain>
    </source>
</reference>
<accession>A0A0N8KN26</accession>
<evidence type="ECO:0000313" key="2">
    <source>
        <dbReference type="Proteomes" id="UP000050465"/>
    </source>
</evidence>